<accession>A0A9W3TIZ1</accession>
<evidence type="ECO:0000313" key="3">
    <source>
        <dbReference type="Proteomes" id="UP000191057"/>
    </source>
</evidence>
<proteinExistence type="predicted"/>
<keyword evidence="2" id="KW-0614">Plasmid</keyword>
<dbReference type="EMBL" id="CP020005">
    <property type="protein sequence ID" value="AQY42443.1"/>
    <property type="molecule type" value="Genomic_DNA"/>
</dbReference>
<sequence length="812" mass="93223">MKVTMPHYITKIDEMLPGAKIIKLTGYANGNQGYQKAKTPVCKWKDSQGLDDLEINKWINQGGWIGAVIPQERIIIDVDDQVQGELVKDLLEGENRHHHSIKTPNGWQFVFAAKEKRTQDIKQITKFFSQIGVVIDTRTAGAGYIVFPTNNTEGRYIATNSIDQLDELPHYLIPVRNTNKSIDYMFPVPIESSGSRNDTMYKFATHLKAWNVSNEEIMQAMELIYEYFLLDKTDFPYNELKSLTQSAIQWKPDQSKRQHISDSNFETHAEGKDENKIIPKPFKVGNKGTLFETREDKDGNEITKLVSRKTPYITKEFHNIERPQVLYEIEWKESNKTVREVVPASAIAIRKELLELSDKGFSVNDNNVKKIITYFDQYLLVNNIEEHYAVERLGHIKDTFIHPLVTKDVEIMAIDHGEKQLLEAFEVEGTSDTWKKEVFERIKQQPKAVFFVLSSFASVIIKDLRLQPFIVDLSGTTSQGKTTTLKVAASVWGNENLMSEWNATKVSIERKSAYLNSFPLLLDDTRKADERILKDVIYSFSGGRSKGRGSLKGSQREYTWHNILLSTGEVSLNEYAKNQGGAAARVIPLIDEPLKKDHSNIMGLYEAMENNYGAIGRDFLKVWLRDKKELITEYHKFRKHYVDKAKGNEVLSRLAGYYAAVHFTGSILKNKMDLDIDLKAISLLFDDIAEENKSIDKPLQFLEEILTDLDSSRQNIFYDYMPKIIKAIYKDKQIQLFLTPAYTNDFLGVEEKQVRREWLKRGMTIPVEKGNKVVDYKLVSNKGKKFNGIPLNMELVGELGFEFYEANIDFSD</sequence>
<dbReference type="Pfam" id="PF06048">
    <property type="entry name" value="DUF927"/>
    <property type="match status" value="1"/>
</dbReference>
<protein>
    <recommendedName>
        <fullName evidence="1">DUF927 domain-containing protein</fullName>
    </recommendedName>
</protein>
<reference evidence="2 3" key="1">
    <citation type="submission" date="2017-03" db="EMBL/GenBank/DDBJ databases">
        <title>Complete genome sequence of Bacillus thuringiensis L-7601, a novel melanin producing strain.</title>
        <authorList>
            <person name="Cai J."/>
            <person name="Cao Z."/>
            <person name="Tan T."/>
        </authorList>
    </citation>
    <scope>NUCLEOTIDE SEQUENCE [LARGE SCALE GENOMIC DNA]</scope>
    <source>
        <strain evidence="2 3">L-7601</strain>
        <plasmid evidence="2 3">unnamed3</plasmid>
    </source>
</reference>
<dbReference type="InterPro" id="IPR009270">
    <property type="entry name" value="DUF927"/>
</dbReference>
<name>A0A9W3TIZ1_BACTU</name>
<dbReference type="AlphaFoldDB" id="A0A9W3TIZ1"/>
<feature type="domain" description="DUF927" evidence="1">
    <location>
        <begin position="283"/>
        <end position="558"/>
    </location>
</feature>
<geneLocation type="plasmid" evidence="2 3">
    <name>unnamed3</name>
</geneLocation>
<evidence type="ECO:0000313" key="2">
    <source>
        <dbReference type="EMBL" id="AQY42443.1"/>
    </source>
</evidence>
<organism evidence="2 3">
    <name type="scientific">Bacillus thuringiensis</name>
    <dbReference type="NCBI Taxonomy" id="1428"/>
    <lineage>
        <taxon>Bacteria</taxon>
        <taxon>Bacillati</taxon>
        <taxon>Bacillota</taxon>
        <taxon>Bacilli</taxon>
        <taxon>Bacillales</taxon>
        <taxon>Bacillaceae</taxon>
        <taxon>Bacillus</taxon>
        <taxon>Bacillus cereus group</taxon>
    </lineage>
</organism>
<dbReference type="RefSeq" id="WP_079246463.1">
    <property type="nucleotide sequence ID" value="NZ_JARSYF010000002.1"/>
</dbReference>
<evidence type="ECO:0000259" key="1">
    <source>
        <dbReference type="Pfam" id="PF06048"/>
    </source>
</evidence>
<dbReference type="Proteomes" id="UP000191057">
    <property type="component" value="Plasmid unnamed3"/>
</dbReference>
<gene>
    <name evidence="2" type="ORF">B4918_31560</name>
</gene>